<comment type="similarity">
    <text evidence="2">Belongs to the gluconeogenesis factor family.</text>
</comment>
<dbReference type="AlphaFoldDB" id="B2A6Z9"/>
<protein>
    <recommendedName>
        <fullName evidence="2">Putative gluconeogenesis factor</fullName>
    </recommendedName>
</protein>
<dbReference type="Pfam" id="PF01933">
    <property type="entry name" value="CofD"/>
    <property type="match status" value="1"/>
</dbReference>
<dbReference type="GO" id="GO:0005737">
    <property type="term" value="C:cytoplasm"/>
    <property type="evidence" value="ECO:0007669"/>
    <property type="project" value="UniProtKB-SubCell"/>
</dbReference>
<dbReference type="InParanoid" id="B2A6Z9"/>
<dbReference type="Proteomes" id="UP000001683">
    <property type="component" value="Chromosome"/>
</dbReference>
<keyword evidence="3" id="KW-0812">Transmembrane</keyword>
<comment type="function">
    <text evidence="2">Required for morphogenesis under gluconeogenic growth conditions.</text>
</comment>
<dbReference type="eggNOG" id="COG0391">
    <property type="taxonomic scope" value="Bacteria"/>
</dbReference>
<evidence type="ECO:0000313" key="4">
    <source>
        <dbReference type="EMBL" id="ACB85590.1"/>
    </source>
</evidence>
<evidence type="ECO:0000313" key="5">
    <source>
        <dbReference type="Proteomes" id="UP000001683"/>
    </source>
</evidence>
<dbReference type="NCBIfam" id="TIGR01826">
    <property type="entry name" value="CofD_related"/>
    <property type="match status" value="1"/>
</dbReference>
<gene>
    <name evidence="4" type="ordered locus">Nther_2023</name>
</gene>
<sequence length="437" mass="48137">MDVLRWFYPGLKVKRWILVVLLGALLSFFGIVVLLGPSKVALLGKQSFVTLGEILGAYSRYNGIIFLIIGGFTCWYGFKKTMHSVMTAAVPQEEEKLVKLLNRRRQQKMGPKIVALGGGTGLPNLLRGLKPYTQNITAVVTVSDDGGSSGKLRGEFGMVPPGDVRNCLLALADTEPLMEEIFNYRFKTEGDLEGHNVGNLIIAALNDKKGFKDALASVSRVLAVKGNVLPVTDQSLTLKARCTDGTTVVGESSISNQSKQIEQVYLDEQDVSPLSEVITALEEADAIILGPGSLYTSVIPNLLVPGIPEAIKNSQAVKIYVSNIMTQPGETDNYRASDHLRSIIQHTEYNLVDTVLINGELDVDSQTLAKYKEELQEPVQPDIENLTNMKVDTIIKNFNGRNSLIRHDSELLGEVIIKEVINKKKEVIRKKLFARRD</sequence>
<evidence type="ECO:0000256" key="1">
    <source>
        <dbReference type="ARBA" id="ARBA00022490"/>
    </source>
</evidence>
<accession>B2A6Z9</accession>
<dbReference type="InterPro" id="IPR002882">
    <property type="entry name" value="CofD"/>
</dbReference>
<dbReference type="GO" id="GO:0043743">
    <property type="term" value="F:LPPG:FO 2-phospho-L-lactate transferase activity"/>
    <property type="evidence" value="ECO:0007669"/>
    <property type="project" value="InterPro"/>
</dbReference>
<feature type="transmembrane region" description="Helical" evidence="3">
    <location>
        <begin position="16"/>
        <end position="38"/>
    </location>
</feature>
<keyword evidence="3" id="KW-1133">Transmembrane helix</keyword>
<dbReference type="SUPFAM" id="SSF142338">
    <property type="entry name" value="CofD-like"/>
    <property type="match status" value="1"/>
</dbReference>
<feature type="transmembrane region" description="Helical" evidence="3">
    <location>
        <begin position="58"/>
        <end position="78"/>
    </location>
</feature>
<comment type="subcellular location">
    <subcellularLocation>
        <location evidence="2">Cytoplasm</location>
    </subcellularLocation>
</comment>
<dbReference type="HOGENOM" id="CLU_044041_0_1_9"/>
<dbReference type="OrthoDB" id="9783842at2"/>
<dbReference type="RefSeq" id="WP_012448447.1">
    <property type="nucleotide sequence ID" value="NC_010718.1"/>
</dbReference>
<dbReference type="InterPro" id="IPR038136">
    <property type="entry name" value="CofD-like_dom_sf"/>
</dbReference>
<evidence type="ECO:0000256" key="3">
    <source>
        <dbReference type="SAM" id="Phobius"/>
    </source>
</evidence>
<dbReference type="STRING" id="457570.Nther_2023"/>
<keyword evidence="3" id="KW-0472">Membrane</keyword>
<dbReference type="HAMAP" id="MF_00973">
    <property type="entry name" value="Gluconeogen_factor"/>
    <property type="match status" value="1"/>
</dbReference>
<keyword evidence="1 2" id="KW-0963">Cytoplasm</keyword>
<dbReference type="FunCoup" id="B2A6Z9">
    <property type="interactions" value="64"/>
</dbReference>
<dbReference type="CDD" id="cd07187">
    <property type="entry name" value="YvcK_like"/>
    <property type="match status" value="1"/>
</dbReference>
<dbReference type="Gene3D" id="3.40.50.10680">
    <property type="entry name" value="CofD-like domains"/>
    <property type="match status" value="1"/>
</dbReference>
<dbReference type="InterPro" id="IPR010119">
    <property type="entry name" value="Gluconeogen_factor"/>
</dbReference>
<organism evidence="4 5">
    <name type="scientific">Natranaerobius thermophilus (strain ATCC BAA-1301 / DSM 18059 / JW/NM-WN-LF)</name>
    <dbReference type="NCBI Taxonomy" id="457570"/>
    <lineage>
        <taxon>Bacteria</taxon>
        <taxon>Bacillati</taxon>
        <taxon>Bacillota</taxon>
        <taxon>Clostridia</taxon>
        <taxon>Natranaerobiales</taxon>
        <taxon>Natranaerobiaceae</taxon>
        <taxon>Natranaerobius</taxon>
    </lineage>
</organism>
<keyword evidence="5" id="KW-1185">Reference proteome</keyword>
<proteinExistence type="inferred from homology"/>
<dbReference type="EMBL" id="CP001034">
    <property type="protein sequence ID" value="ACB85590.1"/>
    <property type="molecule type" value="Genomic_DNA"/>
</dbReference>
<evidence type="ECO:0000256" key="2">
    <source>
        <dbReference type="HAMAP-Rule" id="MF_00973"/>
    </source>
</evidence>
<reference evidence="4 5" key="1">
    <citation type="submission" date="2008-04" db="EMBL/GenBank/DDBJ databases">
        <title>Complete sequence of chromosome of Natranaerobius thermophilus JW/NM-WN-LF.</title>
        <authorList>
            <consortium name="US DOE Joint Genome Institute"/>
            <person name="Copeland A."/>
            <person name="Lucas S."/>
            <person name="Lapidus A."/>
            <person name="Glavina del Rio T."/>
            <person name="Dalin E."/>
            <person name="Tice H."/>
            <person name="Bruce D."/>
            <person name="Goodwin L."/>
            <person name="Pitluck S."/>
            <person name="Chertkov O."/>
            <person name="Brettin T."/>
            <person name="Detter J.C."/>
            <person name="Han C."/>
            <person name="Kuske C.R."/>
            <person name="Schmutz J."/>
            <person name="Larimer F."/>
            <person name="Land M."/>
            <person name="Hauser L."/>
            <person name="Kyrpides N."/>
            <person name="Lykidis A."/>
            <person name="Mesbah N.M."/>
            <person name="Wiegel J."/>
        </authorList>
    </citation>
    <scope>NUCLEOTIDE SEQUENCE [LARGE SCALE GENOMIC DNA]</scope>
    <source>
        <strain evidence="5">ATCC BAA-1301 / DSM 18059 / JW/NM-WN-LF</strain>
    </source>
</reference>
<reference evidence="4 5" key="2">
    <citation type="journal article" date="2011" name="J. Bacteriol.">
        <title>Complete genome sequence of the anaerobic, halophilic alkalithermophile Natranaerobius thermophilus JW/NM-WN-LF.</title>
        <authorList>
            <person name="Zhao B."/>
            <person name="Mesbah N.M."/>
            <person name="Dalin E."/>
            <person name="Goodwin L."/>
            <person name="Nolan M."/>
            <person name="Pitluck S."/>
            <person name="Chertkov O."/>
            <person name="Brettin T.S."/>
            <person name="Han J."/>
            <person name="Larimer F.W."/>
            <person name="Land M.L."/>
            <person name="Hauser L."/>
            <person name="Kyrpides N."/>
            <person name="Wiegel J."/>
        </authorList>
    </citation>
    <scope>NUCLEOTIDE SEQUENCE [LARGE SCALE GENOMIC DNA]</scope>
    <source>
        <strain evidence="5">ATCC BAA-1301 / DSM 18059 / JW/NM-WN-LF</strain>
    </source>
</reference>
<dbReference type="PANTHER" id="PTHR30135">
    <property type="entry name" value="UNCHARACTERIZED PROTEIN YVCK-RELATED"/>
    <property type="match status" value="1"/>
</dbReference>
<dbReference type="KEGG" id="nth:Nther_2023"/>
<dbReference type="GO" id="GO:0008360">
    <property type="term" value="P:regulation of cell shape"/>
    <property type="evidence" value="ECO:0007669"/>
    <property type="project" value="UniProtKB-UniRule"/>
</dbReference>
<dbReference type="PANTHER" id="PTHR30135:SF3">
    <property type="entry name" value="GLUCONEOGENESIS FACTOR-RELATED"/>
    <property type="match status" value="1"/>
</dbReference>
<name>B2A6Z9_NATTJ</name>